<evidence type="ECO:0000313" key="2">
    <source>
        <dbReference type="Proteomes" id="UP000253628"/>
    </source>
</evidence>
<sequence>MSGYALFQMWEPFRQTLIKSHSFYVEQARKRLLSQFENIEAEADHAAKEWLDQSGEYFDPDRHDPGAFYEKAHDVGIEFYELLNDMREQTRLSVVAGMFHEWDKQLRDWLAREIQHWHRGDNVTSKIWSADFGQIADLLESFGWKIRTADYFRMLDACRLVVNVYKHGEGKSFDDLRNSFPEYLDDPFKDFGGMLSDTRHRDHTHLKISDDQFQAFSDAILAFWHNVPGNVLESQLTDVPDWFDKAILKDRAERIDSRARRQA</sequence>
<proteinExistence type="predicted"/>
<reference evidence="1 2" key="1">
    <citation type="submission" date="2018-06" db="EMBL/GenBank/DDBJ databases">
        <title>Genomic Encyclopedia of Type Strains, Phase IV (KMG-IV): sequencing the most valuable type-strain genomes for metagenomic binning, comparative biology and taxonomic classification.</title>
        <authorList>
            <person name="Goeker M."/>
        </authorList>
    </citation>
    <scope>NUCLEOTIDE SEQUENCE [LARGE SCALE GENOMIC DNA]</scope>
    <source>
        <strain evidence="1 2">DSM 25520</strain>
    </source>
</reference>
<dbReference type="EMBL" id="QNRQ01000003">
    <property type="protein sequence ID" value="RBP40956.1"/>
    <property type="molecule type" value="Genomic_DNA"/>
</dbReference>
<accession>A0A366HEN2</accession>
<dbReference type="OrthoDB" id="1354489at2"/>
<keyword evidence="2" id="KW-1185">Reference proteome</keyword>
<organism evidence="1 2">
    <name type="scientific">Eoetvoesiella caeni</name>
    <dbReference type="NCBI Taxonomy" id="645616"/>
    <lineage>
        <taxon>Bacteria</taxon>
        <taxon>Pseudomonadati</taxon>
        <taxon>Pseudomonadota</taxon>
        <taxon>Betaproteobacteria</taxon>
        <taxon>Burkholderiales</taxon>
        <taxon>Alcaligenaceae</taxon>
        <taxon>Eoetvoesiella</taxon>
    </lineage>
</organism>
<name>A0A366HEN2_9BURK</name>
<comment type="caution">
    <text evidence="1">The sequence shown here is derived from an EMBL/GenBank/DDBJ whole genome shotgun (WGS) entry which is preliminary data.</text>
</comment>
<dbReference type="Proteomes" id="UP000253628">
    <property type="component" value="Unassembled WGS sequence"/>
</dbReference>
<dbReference type="AlphaFoldDB" id="A0A366HEN2"/>
<evidence type="ECO:0000313" key="1">
    <source>
        <dbReference type="EMBL" id="RBP40956.1"/>
    </source>
</evidence>
<gene>
    <name evidence="1" type="ORF">DFR37_103299</name>
</gene>
<protein>
    <submittedName>
        <fullName evidence="1">Uncharacterized protein</fullName>
    </submittedName>
</protein>
<dbReference type="RefSeq" id="WP_113932708.1">
    <property type="nucleotide sequence ID" value="NZ_JACCEU010000004.1"/>
</dbReference>